<sequence length="1164" mass="131468">MATSEKLLTHLRRRRFREISSLSNSLSFAVPPPISHRSLINPNSHYQLHHHGLFKSRHNLYFPSNLISLAPFSFSHSRSFSSGDSDYVGTDVAVESAIESIPPVRFLVSLLDGYHDVTGWPWKPLILVVPEGVEGNGWEALRKAISLVQDFSDQAGRVSKEMIEDFQVSKGIYRGCRSYADVVAEEGPRNEALLPVGKWVRAVICESKEKVQDWVHVGKAIVRMMGMKGMGSVTPISAYKGCFFVDSTRRVEWFQEQGNQLKYILKKWGRVTKVARDSLKLVDLSKSLEKMKKTTFSSLGPPTRPIFIQAHEIVALSSSTLQCAKSSTKVVPLFVHSQGSVKARASGDEAFSDEDGRAFERKAQSLPNPSPLSAAIVDCNLKGPSWLGQRIGGMKPSIKTGLLRREEDAAMRKVKAFEVQTRGSVKKEEKFGSKKLWTTLFPPSFDRRQGLQSRIEPLLLRKSSNRKRCSGEGTSSSRGEAALRKPYFEEDKGGFLGRVGFDLRGSSVMDLPSNPEIRGKGLSFKGNCGMSVVENMEAQFAYSNQMSESFNPIKSKPNLPKEVSNLVTVSQGDTVVSPFSEFQMEGLSPRKMAKETKKVECDKKFVGSVWTIRNKEWAALPACGASGGILIIWDSKKLRSEEVVVGSFSISVKFALDGCRPLWLYAVYGPNNPSLRKDFWVELLDIFGLFFPLGCVGGDFNVIRRSLEKLGGSSLTSSMKDFDSFIRECELLDPPLRNASFTWSNMQESPVCKRLDRFLYSNEWGHFFPQSLQEAFPRRTSDHWPIVLDTNPFKWGPIPFRFESMWLQHLSFKESFRSWWTGFQGNGWEGHKLMRRLQFVKAKLKEWNKVSFGELNERKKSFLNDIANFDAIEQVGGLTSELLVQRALSKGELEELILREEIHWRQKVRVKWVKEGDCNSKFFHKVANGRQNRKFIKVLENESGLVLNNSESITKDILLYFEKLYASPTGESWSVEGLDWSPISEERRQILDAVLIANEIVDEKRRSGKEGVIFKLDFEKAYDHIPTSVAAKIERLQRDFLWSGIGEDKRDHLVSWDVVCSAKAKGGLRFGKISLRNLALLGKWLWREYEIKEGVANAFRMILLGWGEWRSSIGGMTFDSLPSVDVDGLETPFSKEEILVGLSNLSGDKVLGLDGFTMTFLKFC</sequence>
<reference evidence="1" key="1">
    <citation type="journal article" date="2007" name="PLoS ONE">
        <title>The first genome sequence of an elite grapevine cultivar (Pinot noir Vitis vinifera L.): coping with a highly heterozygous genome.</title>
        <authorList>
            <person name="Velasco R."/>
            <person name="Zharkikh A."/>
            <person name="Troggio M."/>
            <person name="Cartwright D.A."/>
            <person name="Cestaro A."/>
            <person name="Pruss D."/>
            <person name="Pindo M."/>
            <person name="FitzGerald L.M."/>
            <person name="Vezzulli S."/>
            <person name="Reid J."/>
            <person name="Malacarne G."/>
            <person name="Iliev D."/>
            <person name="Coppola G."/>
            <person name="Wardell B."/>
            <person name="Micheletti D."/>
            <person name="Macalma T."/>
            <person name="Facci M."/>
            <person name="Mitchell J.T."/>
            <person name="Perazzolli M."/>
            <person name="Eldredge G."/>
            <person name="Gatto P."/>
            <person name="Oyzerski R."/>
            <person name="Moretto M."/>
            <person name="Gutin N."/>
            <person name="Stefanini M."/>
            <person name="Chen Y."/>
            <person name="Segala C."/>
            <person name="Davenport C."/>
            <person name="Dematte L."/>
            <person name="Mraz A."/>
            <person name="Battilana J."/>
            <person name="Stormo K."/>
            <person name="Costa F."/>
            <person name="Tao Q."/>
            <person name="Si-Ammour A."/>
            <person name="Harkins T."/>
            <person name="Lackey A."/>
            <person name="Perbost C."/>
            <person name="Taillon B."/>
            <person name="Stella A."/>
            <person name="Solovyev V."/>
            <person name="Fawcett J.A."/>
            <person name="Sterck L."/>
            <person name="Vandepoele K."/>
            <person name="Grando S.M."/>
            <person name="Toppo S."/>
            <person name="Moser C."/>
            <person name="Lanchbury J."/>
            <person name="Bogden R."/>
            <person name="Skolnick M."/>
            <person name="Sgaramella V."/>
            <person name="Bhatnagar S.K."/>
            <person name="Fontana P."/>
            <person name="Gutin A."/>
            <person name="Van de Peer Y."/>
            <person name="Salamini F."/>
            <person name="Viola R."/>
        </authorList>
    </citation>
    <scope>NUCLEOTIDE SEQUENCE</scope>
</reference>
<gene>
    <name evidence="1" type="ORF">VITISV_010315</name>
</gene>
<dbReference type="Gene3D" id="3.60.10.10">
    <property type="entry name" value="Endonuclease/exonuclease/phosphatase"/>
    <property type="match status" value="1"/>
</dbReference>
<name>A5B2S8_VITVI</name>
<dbReference type="PANTHER" id="PTHR33710">
    <property type="entry name" value="BNAC02G09200D PROTEIN"/>
    <property type="match status" value="1"/>
</dbReference>
<dbReference type="EMBL" id="AM444592">
    <property type="protein sequence ID" value="CAN71949.1"/>
    <property type="molecule type" value="Genomic_DNA"/>
</dbReference>
<evidence type="ECO:0000313" key="1">
    <source>
        <dbReference type="EMBL" id="CAN71949.1"/>
    </source>
</evidence>
<organism evidence="1">
    <name type="scientific">Vitis vinifera</name>
    <name type="common">Grape</name>
    <dbReference type="NCBI Taxonomy" id="29760"/>
    <lineage>
        <taxon>Eukaryota</taxon>
        <taxon>Viridiplantae</taxon>
        <taxon>Streptophyta</taxon>
        <taxon>Embryophyta</taxon>
        <taxon>Tracheophyta</taxon>
        <taxon>Spermatophyta</taxon>
        <taxon>Magnoliopsida</taxon>
        <taxon>eudicotyledons</taxon>
        <taxon>Gunneridae</taxon>
        <taxon>Pentapetalae</taxon>
        <taxon>rosids</taxon>
        <taxon>Vitales</taxon>
        <taxon>Vitaceae</taxon>
        <taxon>Viteae</taxon>
        <taxon>Vitis</taxon>
    </lineage>
</organism>
<dbReference type="AlphaFoldDB" id="A5B2S8"/>
<evidence type="ECO:0008006" key="2">
    <source>
        <dbReference type="Google" id="ProtNLM"/>
    </source>
</evidence>
<dbReference type="SUPFAM" id="SSF56219">
    <property type="entry name" value="DNase I-like"/>
    <property type="match status" value="1"/>
</dbReference>
<dbReference type="InterPro" id="IPR036691">
    <property type="entry name" value="Endo/exonu/phosph_ase_sf"/>
</dbReference>
<proteinExistence type="predicted"/>
<protein>
    <recommendedName>
        <fullName evidence="2">Reverse transcriptase domain-containing protein</fullName>
    </recommendedName>
</protein>
<dbReference type="PANTHER" id="PTHR33710:SF71">
    <property type="entry name" value="ENDONUCLEASE_EXONUCLEASE_PHOSPHATASE DOMAIN-CONTAINING PROTEIN"/>
    <property type="match status" value="1"/>
</dbReference>
<dbReference type="ExpressionAtlas" id="A5B2S8">
    <property type="expression patterns" value="baseline and differential"/>
</dbReference>
<accession>A5B2S8</accession>